<dbReference type="AlphaFoldDB" id="A0A194RPN9"/>
<accession>A0A194RPN9</accession>
<reference evidence="8 9" key="1">
    <citation type="journal article" date="2015" name="Nat. Commun.">
        <title>Outbred genome sequencing and CRISPR/Cas9 gene editing in butterflies.</title>
        <authorList>
            <person name="Li X."/>
            <person name="Fan D."/>
            <person name="Zhang W."/>
            <person name="Liu G."/>
            <person name="Zhang L."/>
            <person name="Zhao L."/>
            <person name="Fang X."/>
            <person name="Chen L."/>
            <person name="Dong Y."/>
            <person name="Chen Y."/>
            <person name="Ding Y."/>
            <person name="Zhao R."/>
            <person name="Feng M."/>
            <person name="Zhu Y."/>
            <person name="Feng Y."/>
            <person name="Jiang X."/>
            <person name="Zhu D."/>
            <person name="Xiang H."/>
            <person name="Feng X."/>
            <person name="Li S."/>
            <person name="Wang J."/>
            <person name="Zhang G."/>
            <person name="Kronforst M.R."/>
            <person name="Wang W."/>
        </authorList>
    </citation>
    <scope>NUCLEOTIDE SEQUENCE [LARGE SCALE GENOMIC DNA]</scope>
    <source>
        <strain evidence="8">Ya'a_city_454_Pm</strain>
        <tissue evidence="8">Whole body</tissue>
    </source>
</reference>
<evidence type="ECO:0000256" key="5">
    <source>
        <dbReference type="ARBA" id="ARBA00022837"/>
    </source>
</evidence>
<evidence type="ECO:0000313" key="9">
    <source>
        <dbReference type="Proteomes" id="UP000053240"/>
    </source>
</evidence>
<evidence type="ECO:0000313" key="8">
    <source>
        <dbReference type="EMBL" id="KPJ19472.1"/>
    </source>
</evidence>
<evidence type="ECO:0000256" key="6">
    <source>
        <dbReference type="ARBA" id="ARBA00023180"/>
    </source>
</evidence>
<dbReference type="CDD" id="cd16029">
    <property type="entry name" value="4-S"/>
    <property type="match status" value="1"/>
</dbReference>
<dbReference type="GO" id="GO:0008484">
    <property type="term" value="F:sulfuric ester hydrolase activity"/>
    <property type="evidence" value="ECO:0007669"/>
    <property type="project" value="InterPro"/>
</dbReference>
<comment type="cofactor">
    <cofactor evidence="1">
        <name>Ca(2+)</name>
        <dbReference type="ChEBI" id="CHEBI:29108"/>
    </cofactor>
</comment>
<keyword evidence="4" id="KW-0378">Hydrolase</keyword>
<organism evidence="8 9">
    <name type="scientific">Papilio machaon</name>
    <name type="common">Old World swallowtail butterfly</name>
    <dbReference type="NCBI Taxonomy" id="76193"/>
    <lineage>
        <taxon>Eukaryota</taxon>
        <taxon>Metazoa</taxon>
        <taxon>Ecdysozoa</taxon>
        <taxon>Arthropoda</taxon>
        <taxon>Hexapoda</taxon>
        <taxon>Insecta</taxon>
        <taxon>Pterygota</taxon>
        <taxon>Neoptera</taxon>
        <taxon>Endopterygota</taxon>
        <taxon>Lepidoptera</taxon>
        <taxon>Glossata</taxon>
        <taxon>Ditrysia</taxon>
        <taxon>Papilionoidea</taxon>
        <taxon>Papilionidae</taxon>
        <taxon>Papilioninae</taxon>
        <taxon>Papilio</taxon>
    </lineage>
</organism>
<dbReference type="PROSITE" id="PS00149">
    <property type="entry name" value="SULFATASE_2"/>
    <property type="match status" value="1"/>
</dbReference>
<evidence type="ECO:0000256" key="3">
    <source>
        <dbReference type="ARBA" id="ARBA00022723"/>
    </source>
</evidence>
<sequence>MATKSSKIVRPTLPSILALTVRCWCLIVCSISLSAAYRNPYFRRSPNILFFMVDDMGWRDLSLHGSNQILTPNLDRMAYQSVVLQSYYSEAICTPARTALLTGVYPSKLGMHGMPLYNSEDRGIPLTERLLPSYLKELGYATHLVGKWHVGMSKKEYLPTSRGYDSHYGMRGGFIDYYTYNKVETWPNGRLLFGLDLFNNDKPQEEEQRYIVDALTDRAVNVIRRHNSSSPLFLHITHNAPHAGNGGGALQPPLYSSIKHRHIANSDRRLYAEIVSHIDQSFGEVVRALSENGMLEDTIIIFASDNGAPTTGEFSNWGINLPFRGKKNTPWEGAVRVPAFIWHSSFTPTVWNGIMHITDWLPTLLAAAGGKVDKKIDGVNQWESIIRNSNSQRNEVLIAVEDSSRNIYGAYRSGDYKIVIGNVTGVSNDYYGEEFLAIKGKEPEYLPSLRSCVVSRIFDRMGIYRQKEDILAMRRAATIKAQGPFTNVTLCIPTLTRGCLYNVREDPGERNDLWQRENSIATRLINRLRELWAMQLRRGPPALSAASDPANFNYIWVPWIKSNCTTEATTSDYSNKNTISYISLDDGKRTEVKNLTLSAVVNCEGTTILKNFFCILRSVF</sequence>
<dbReference type="Gene3D" id="3.30.1120.10">
    <property type="match status" value="1"/>
</dbReference>
<proteinExistence type="inferred from homology"/>
<dbReference type="PROSITE" id="PS00523">
    <property type="entry name" value="SULFATASE_1"/>
    <property type="match status" value="1"/>
</dbReference>
<dbReference type="STRING" id="76193.A0A194RPN9"/>
<evidence type="ECO:0000256" key="4">
    <source>
        <dbReference type="ARBA" id="ARBA00022801"/>
    </source>
</evidence>
<gene>
    <name evidence="8" type="ORF">RR48_11099</name>
</gene>
<dbReference type="GO" id="GO:0046872">
    <property type="term" value="F:metal ion binding"/>
    <property type="evidence" value="ECO:0007669"/>
    <property type="project" value="UniProtKB-KW"/>
</dbReference>
<dbReference type="SUPFAM" id="SSF53649">
    <property type="entry name" value="Alkaline phosphatase-like"/>
    <property type="match status" value="1"/>
</dbReference>
<dbReference type="Gene3D" id="3.40.720.10">
    <property type="entry name" value="Alkaline Phosphatase, subunit A"/>
    <property type="match status" value="1"/>
</dbReference>
<dbReference type="Pfam" id="PF00884">
    <property type="entry name" value="Sulfatase"/>
    <property type="match status" value="1"/>
</dbReference>
<dbReference type="PANTHER" id="PTHR10342:SF274">
    <property type="entry name" value="ARYLSULFATASE B"/>
    <property type="match status" value="1"/>
</dbReference>
<evidence type="ECO:0000259" key="7">
    <source>
        <dbReference type="Pfam" id="PF00884"/>
    </source>
</evidence>
<dbReference type="PANTHER" id="PTHR10342">
    <property type="entry name" value="ARYLSULFATASE"/>
    <property type="match status" value="1"/>
</dbReference>
<keyword evidence="6" id="KW-0325">Glycoprotein</keyword>
<keyword evidence="3" id="KW-0479">Metal-binding</keyword>
<dbReference type="InterPro" id="IPR017850">
    <property type="entry name" value="Alkaline_phosphatase_core_sf"/>
</dbReference>
<dbReference type="InterPro" id="IPR000917">
    <property type="entry name" value="Sulfatase_N"/>
</dbReference>
<keyword evidence="5" id="KW-0106">Calcium</keyword>
<dbReference type="InterPro" id="IPR047115">
    <property type="entry name" value="ARSB"/>
</dbReference>
<evidence type="ECO:0000256" key="2">
    <source>
        <dbReference type="ARBA" id="ARBA00008779"/>
    </source>
</evidence>
<dbReference type="InParanoid" id="A0A194RPN9"/>
<evidence type="ECO:0000256" key="1">
    <source>
        <dbReference type="ARBA" id="ARBA00001913"/>
    </source>
</evidence>
<keyword evidence="9" id="KW-1185">Reference proteome</keyword>
<protein>
    <submittedName>
        <fullName evidence="8">Arylsulfatase B</fullName>
    </submittedName>
</protein>
<dbReference type="Proteomes" id="UP000053240">
    <property type="component" value="Unassembled WGS sequence"/>
</dbReference>
<dbReference type="InterPro" id="IPR024607">
    <property type="entry name" value="Sulfatase_CS"/>
</dbReference>
<comment type="similarity">
    <text evidence="2">Belongs to the sulfatase family.</text>
</comment>
<feature type="domain" description="Sulfatase N-terminal" evidence="7">
    <location>
        <begin position="46"/>
        <end position="369"/>
    </location>
</feature>
<dbReference type="EMBL" id="KQ459896">
    <property type="protein sequence ID" value="KPJ19472.1"/>
    <property type="molecule type" value="Genomic_DNA"/>
</dbReference>
<name>A0A194RPN9_PAPMA</name>